<reference evidence="2 3" key="1">
    <citation type="submission" date="2023-11" db="EMBL/GenBank/DDBJ databases">
        <authorList>
            <person name="Okamura Y."/>
        </authorList>
    </citation>
    <scope>NUCLEOTIDE SEQUENCE [LARGE SCALE GENOMIC DNA]</scope>
</reference>
<proteinExistence type="predicted"/>
<evidence type="ECO:0000313" key="2">
    <source>
        <dbReference type="EMBL" id="CAK1548155.1"/>
    </source>
</evidence>
<feature type="region of interest" description="Disordered" evidence="1">
    <location>
        <begin position="31"/>
        <end position="90"/>
    </location>
</feature>
<keyword evidence="3" id="KW-1185">Reference proteome</keyword>
<dbReference type="AlphaFoldDB" id="A0AAV1JIF1"/>
<evidence type="ECO:0000313" key="3">
    <source>
        <dbReference type="Proteomes" id="UP001497472"/>
    </source>
</evidence>
<comment type="caution">
    <text evidence="2">The sequence shown here is derived from an EMBL/GenBank/DDBJ whole genome shotgun (WGS) entry which is preliminary data.</text>
</comment>
<accession>A0AAV1JIF1</accession>
<name>A0AAV1JIF1_9NEOP</name>
<gene>
    <name evidence="2" type="ORF">LNINA_LOCUS7575</name>
</gene>
<organism evidence="2 3">
    <name type="scientific">Leptosia nina</name>
    <dbReference type="NCBI Taxonomy" id="320188"/>
    <lineage>
        <taxon>Eukaryota</taxon>
        <taxon>Metazoa</taxon>
        <taxon>Ecdysozoa</taxon>
        <taxon>Arthropoda</taxon>
        <taxon>Hexapoda</taxon>
        <taxon>Insecta</taxon>
        <taxon>Pterygota</taxon>
        <taxon>Neoptera</taxon>
        <taxon>Endopterygota</taxon>
        <taxon>Lepidoptera</taxon>
        <taxon>Glossata</taxon>
        <taxon>Ditrysia</taxon>
        <taxon>Papilionoidea</taxon>
        <taxon>Pieridae</taxon>
        <taxon>Pierinae</taxon>
        <taxon>Leptosia</taxon>
    </lineage>
</organism>
<evidence type="ECO:0000256" key="1">
    <source>
        <dbReference type="SAM" id="MobiDB-lite"/>
    </source>
</evidence>
<dbReference type="EMBL" id="CAVLEF010000010">
    <property type="protein sequence ID" value="CAK1548155.1"/>
    <property type="molecule type" value="Genomic_DNA"/>
</dbReference>
<protein>
    <submittedName>
        <fullName evidence="2">Uncharacterized protein</fullName>
    </submittedName>
</protein>
<sequence length="90" mass="9718">MWNRTPKKYDNVSVILEKFALVYATIRTKDATDKSGGETPFASRDGRPSGGAPTLSADRPARVRGECTRPVPRGSPIAGPDHLISLTSHL</sequence>
<dbReference type="Proteomes" id="UP001497472">
    <property type="component" value="Unassembled WGS sequence"/>
</dbReference>